<protein>
    <submittedName>
        <fullName evidence="1">Unannotated protein</fullName>
    </submittedName>
</protein>
<gene>
    <name evidence="1" type="ORF">UFOPK1392_02169</name>
</gene>
<proteinExistence type="predicted"/>
<organism evidence="1">
    <name type="scientific">freshwater metagenome</name>
    <dbReference type="NCBI Taxonomy" id="449393"/>
    <lineage>
        <taxon>unclassified sequences</taxon>
        <taxon>metagenomes</taxon>
        <taxon>ecological metagenomes</taxon>
    </lineage>
</organism>
<dbReference type="AlphaFoldDB" id="A0A6J5YE26"/>
<accession>A0A6J5YE26</accession>
<reference evidence="1" key="1">
    <citation type="submission" date="2020-05" db="EMBL/GenBank/DDBJ databases">
        <authorList>
            <person name="Chiriac C."/>
            <person name="Salcher M."/>
            <person name="Ghai R."/>
            <person name="Kavagutti S V."/>
        </authorList>
    </citation>
    <scope>NUCLEOTIDE SEQUENCE</scope>
</reference>
<evidence type="ECO:0000313" key="1">
    <source>
        <dbReference type="EMBL" id="CAB4324400.1"/>
    </source>
</evidence>
<dbReference type="EMBL" id="CAEMXZ010000142">
    <property type="protein sequence ID" value="CAB4324400.1"/>
    <property type="molecule type" value="Genomic_DNA"/>
</dbReference>
<sequence length="145" mass="15414">MQAFVPKCNEPGVEHKLAELANGERRNGCESLSVVTTMDQCSDIVVDELVIEDLTQRDIGQRDLCGHTLSLRPSSHPGQLIARLLLIGPPEQLAQVGEHEGLTAQRGAVAHGATRSAGTTCSVMRVAKRAGSPATKSRHSGKPSI</sequence>
<name>A0A6J5YE26_9ZZZZ</name>